<evidence type="ECO:0000256" key="13">
    <source>
        <dbReference type="ARBA" id="ARBA00022909"/>
    </source>
</evidence>
<sequence length="432" mass="48519">MDYEQTVEYIYNTSPMFQQIGGNAYKKGMENSFLIDKYLNHPHTKYKTIHIAGTNGKGSTSHLLASVLQESNYKVGLYTSPHLLDFRERIKINGSSINKNFVINFIAKYKFFFESIQPSFFELTTAMAFSYFAEQAIDVAVIEVGLGGKLDCTNLITPVLSIITNISFDHTNLLGNTLTQIAKEKAGIIKPNIPVIIGKAEEKVKKVFLDLKRKAQNTKFIFAQEENFILSSKLLLSGYWQLNTKEYPNLINELGGYAQIQNAVTTLCAIKILKRDVLNIPPQAVYRGFRYVTANTGIKGRWQILQYAPKILLDIGHNIGGLEYVVQQLESEKYDKLHIIFGIVSDKDILSILQILPKNAIYYFTQANIPRALNAQTLMNYAKSFGLRGRNYSTVTHAFASAKLSATKEDVIFIGGSTFVVADALLAVQNFQ</sequence>
<evidence type="ECO:0000256" key="11">
    <source>
        <dbReference type="ARBA" id="ARBA00022840"/>
    </source>
</evidence>
<feature type="domain" description="Mur ligase C-terminal" evidence="22">
    <location>
        <begin position="300"/>
        <end position="417"/>
    </location>
</feature>
<dbReference type="GO" id="GO:0005737">
    <property type="term" value="C:cytoplasm"/>
    <property type="evidence" value="ECO:0007669"/>
    <property type="project" value="TreeGrafter"/>
</dbReference>
<dbReference type="GO" id="GO:0046872">
    <property type="term" value="F:metal ion binding"/>
    <property type="evidence" value="ECO:0007669"/>
    <property type="project" value="UniProtKB-KW"/>
</dbReference>
<keyword evidence="9" id="KW-0479">Metal-binding</keyword>
<dbReference type="Pfam" id="PF02875">
    <property type="entry name" value="Mur_ligase_C"/>
    <property type="match status" value="1"/>
</dbReference>
<dbReference type="EC" id="6.3.2.17" evidence="6"/>
<keyword evidence="8 21" id="KW-0436">Ligase</keyword>
<evidence type="ECO:0000256" key="16">
    <source>
        <dbReference type="ARBA" id="ARBA00032510"/>
    </source>
</evidence>
<keyword evidence="11 21" id="KW-0067">ATP-binding</keyword>
<evidence type="ECO:0000259" key="22">
    <source>
        <dbReference type="Pfam" id="PF02875"/>
    </source>
</evidence>
<keyword evidence="13" id="KW-0289">Folate biosynthesis</keyword>
<dbReference type="InterPro" id="IPR001645">
    <property type="entry name" value="Folylpolyglutamate_synth"/>
</dbReference>
<protein>
    <recommendedName>
        <fullName evidence="7">Dihydrofolate synthase/folylpolyglutamate synthase</fullName>
        <ecNumber evidence="5">6.3.2.12</ecNumber>
        <ecNumber evidence="6">6.3.2.17</ecNumber>
    </recommendedName>
    <alternativeName>
        <fullName evidence="16">Folylpoly-gamma-glutamate synthetase-dihydrofolate synthetase</fullName>
    </alternativeName>
    <alternativeName>
        <fullName evidence="14">Folylpolyglutamate synthetase</fullName>
    </alternativeName>
    <alternativeName>
        <fullName evidence="15">Tetrahydrofolylpolyglutamate synthase</fullName>
    </alternativeName>
</protein>
<evidence type="ECO:0000313" key="24">
    <source>
        <dbReference type="EMBL" id="BAG83489.1"/>
    </source>
</evidence>
<dbReference type="GO" id="GO:0004326">
    <property type="term" value="F:tetrahydrofolylpolyglutamate synthase activity"/>
    <property type="evidence" value="ECO:0007669"/>
    <property type="project" value="UniProtKB-EC"/>
</dbReference>
<evidence type="ECO:0000256" key="15">
    <source>
        <dbReference type="ARBA" id="ARBA00030592"/>
    </source>
</evidence>
<reference evidence="25" key="1">
    <citation type="journal article" date="2008" name="Science">
        <title>Genome of an endosymbiont coupling N2 fixation to cellulolysis within RT protist cells in termite gut.</title>
        <authorList>
            <person name="Hongoh Y."/>
            <person name="Sharma V.K."/>
            <person name="Prakash T."/>
            <person name="Noda S."/>
            <person name="Toh H."/>
            <person name="Taylor T.D."/>
            <person name="Kudo T."/>
            <person name="Sakaki Y."/>
            <person name="Toyoda A."/>
            <person name="Hattori M."/>
            <person name="Ohkuma M."/>
        </authorList>
    </citation>
    <scope>NUCLEOTIDE SEQUENCE [LARGE SCALE GENOMIC DNA]</scope>
</reference>
<dbReference type="EC" id="6.3.2.12" evidence="5"/>
<dbReference type="InterPro" id="IPR018109">
    <property type="entry name" value="Folylpolyglutamate_synth_CS"/>
</dbReference>
<dbReference type="Proteomes" id="UP000000723">
    <property type="component" value="Chromosome"/>
</dbReference>
<evidence type="ECO:0000256" key="8">
    <source>
        <dbReference type="ARBA" id="ARBA00022598"/>
    </source>
</evidence>
<dbReference type="InterPro" id="IPR004101">
    <property type="entry name" value="Mur_ligase_C"/>
</dbReference>
<dbReference type="EMBL" id="AP010656">
    <property type="protein sequence ID" value="BAG83489.1"/>
    <property type="molecule type" value="Genomic_DNA"/>
</dbReference>
<evidence type="ECO:0000256" key="5">
    <source>
        <dbReference type="ARBA" id="ARBA00013023"/>
    </source>
</evidence>
<evidence type="ECO:0000256" key="12">
    <source>
        <dbReference type="ARBA" id="ARBA00022842"/>
    </source>
</evidence>
<dbReference type="GO" id="GO:0008841">
    <property type="term" value="F:dihydrofolate synthase activity"/>
    <property type="evidence" value="ECO:0007669"/>
    <property type="project" value="UniProtKB-EC"/>
</dbReference>
<name>B6YQL7_AZOPC</name>
<dbReference type="SUPFAM" id="SSF53623">
    <property type="entry name" value="MurD-like peptide ligases, catalytic domain"/>
    <property type="match status" value="1"/>
</dbReference>
<evidence type="ECO:0000256" key="3">
    <source>
        <dbReference type="ARBA" id="ARBA00005150"/>
    </source>
</evidence>
<evidence type="ECO:0000256" key="1">
    <source>
        <dbReference type="ARBA" id="ARBA00002714"/>
    </source>
</evidence>
<keyword evidence="12" id="KW-0460">Magnesium</keyword>
<comment type="catalytic activity">
    <reaction evidence="19">
        <text>(6R)-5,10-methylenetetrahydrofolyl-(gamma-L-Glu)(n) + L-glutamate + ATP = (6R)-5,10-methylenetetrahydrofolyl-(gamma-L-Glu)(n+1) + ADP + phosphate + H(+)</text>
        <dbReference type="Rhea" id="RHEA:51912"/>
        <dbReference type="Rhea" id="RHEA-COMP:13257"/>
        <dbReference type="Rhea" id="RHEA-COMP:13258"/>
        <dbReference type="ChEBI" id="CHEBI:15378"/>
        <dbReference type="ChEBI" id="CHEBI:29985"/>
        <dbReference type="ChEBI" id="CHEBI:30616"/>
        <dbReference type="ChEBI" id="CHEBI:43474"/>
        <dbReference type="ChEBI" id="CHEBI:136572"/>
        <dbReference type="ChEBI" id="CHEBI:456216"/>
        <dbReference type="EC" id="6.3.2.17"/>
    </reaction>
</comment>
<comment type="catalytic activity">
    <reaction evidence="18">
        <text>10-formyltetrahydrofolyl-(gamma-L-Glu)(n) + L-glutamate + ATP = 10-formyltetrahydrofolyl-(gamma-L-Glu)(n+1) + ADP + phosphate + H(+)</text>
        <dbReference type="Rhea" id="RHEA:51904"/>
        <dbReference type="Rhea" id="RHEA-COMP:13088"/>
        <dbReference type="Rhea" id="RHEA-COMP:14300"/>
        <dbReference type="ChEBI" id="CHEBI:15378"/>
        <dbReference type="ChEBI" id="CHEBI:29985"/>
        <dbReference type="ChEBI" id="CHEBI:30616"/>
        <dbReference type="ChEBI" id="CHEBI:43474"/>
        <dbReference type="ChEBI" id="CHEBI:134413"/>
        <dbReference type="ChEBI" id="CHEBI:456216"/>
        <dbReference type="EC" id="6.3.2.17"/>
    </reaction>
</comment>
<dbReference type="AlphaFoldDB" id="B6YQL7"/>
<dbReference type="GO" id="GO:0005524">
    <property type="term" value="F:ATP binding"/>
    <property type="evidence" value="ECO:0007669"/>
    <property type="project" value="UniProtKB-KW"/>
</dbReference>
<proteinExistence type="inferred from homology"/>
<dbReference type="NCBIfam" id="TIGR01499">
    <property type="entry name" value="folC"/>
    <property type="match status" value="1"/>
</dbReference>
<feature type="domain" description="Mur ligase central" evidence="23">
    <location>
        <begin position="51"/>
        <end position="228"/>
    </location>
</feature>
<evidence type="ECO:0000313" key="25">
    <source>
        <dbReference type="Proteomes" id="UP000000723"/>
    </source>
</evidence>
<dbReference type="KEGG" id="aps:CFPG_226"/>
<dbReference type="Gene3D" id="3.40.1190.10">
    <property type="entry name" value="Mur-like, catalytic domain"/>
    <property type="match status" value="1"/>
</dbReference>
<comment type="catalytic activity">
    <reaction evidence="17">
        <text>(6S)-5,6,7,8-tetrahydrofolyl-(gamma-L-Glu)(n) + L-glutamate + ATP = (6S)-5,6,7,8-tetrahydrofolyl-(gamma-L-Glu)(n+1) + ADP + phosphate + H(+)</text>
        <dbReference type="Rhea" id="RHEA:10580"/>
        <dbReference type="Rhea" id="RHEA-COMP:14738"/>
        <dbReference type="Rhea" id="RHEA-COMP:14740"/>
        <dbReference type="ChEBI" id="CHEBI:15378"/>
        <dbReference type="ChEBI" id="CHEBI:29985"/>
        <dbReference type="ChEBI" id="CHEBI:30616"/>
        <dbReference type="ChEBI" id="CHEBI:43474"/>
        <dbReference type="ChEBI" id="CHEBI:141005"/>
        <dbReference type="ChEBI" id="CHEBI:456216"/>
        <dbReference type="EC" id="6.3.2.17"/>
    </reaction>
</comment>
<evidence type="ECO:0000256" key="6">
    <source>
        <dbReference type="ARBA" id="ARBA00013025"/>
    </source>
</evidence>
<dbReference type="Pfam" id="PF08245">
    <property type="entry name" value="Mur_ligase_M"/>
    <property type="match status" value="1"/>
</dbReference>
<evidence type="ECO:0000256" key="18">
    <source>
        <dbReference type="ARBA" id="ARBA00047808"/>
    </source>
</evidence>
<evidence type="ECO:0000256" key="17">
    <source>
        <dbReference type="ARBA" id="ARBA00047493"/>
    </source>
</evidence>
<dbReference type="RefSeq" id="WP_012573250.1">
    <property type="nucleotide sequence ID" value="NC_011565.1"/>
</dbReference>
<evidence type="ECO:0000256" key="2">
    <source>
        <dbReference type="ARBA" id="ARBA00004799"/>
    </source>
</evidence>
<keyword evidence="25" id="KW-1185">Reference proteome</keyword>
<dbReference type="PROSITE" id="PS01012">
    <property type="entry name" value="FOLYLPOLYGLU_SYNT_2"/>
    <property type="match status" value="1"/>
</dbReference>
<organism evidence="24 25">
    <name type="scientific">Azobacteroides pseudotrichonymphae genomovar. CFP2</name>
    <dbReference type="NCBI Taxonomy" id="511995"/>
    <lineage>
        <taxon>Bacteria</taxon>
        <taxon>Pseudomonadati</taxon>
        <taxon>Bacteroidota</taxon>
        <taxon>Bacteroidia</taxon>
        <taxon>Bacteroidales</taxon>
        <taxon>Candidatus Azobacteroides</taxon>
    </lineage>
</organism>
<dbReference type="PIRSF" id="PIRSF001563">
    <property type="entry name" value="Folylpolyglu_synth"/>
    <property type="match status" value="1"/>
</dbReference>
<dbReference type="PANTHER" id="PTHR11136:SF0">
    <property type="entry name" value="DIHYDROFOLATE SYNTHETASE-RELATED"/>
    <property type="match status" value="1"/>
</dbReference>
<dbReference type="InterPro" id="IPR036615">
    <property type="entry name" value="Mur_ligase_C_dom_sf"/>
</dbReference>
<dbReference type="Gene3D" id="3.90.190.20">
    <property type="entry name" value="Mur ligase, C-terminal domain"/>
    <property type="match status" value="1"/>
</dbReference>
<evidence type="ECO:0000256" key="19">
    <source>
        <dbReference type="ARBA" id="ARBA00049035"/>
    </source>
</evidence>
<evidence type="ECO:0000256" key="21">
    <source>
        <dbReference type="PIRNR" id="PIRNR001563"/>
    </source>
</evidence>
<gene>
    <name evidence="24" type="ordered locus">CFPG_226</name>
</gene>
<evidence type="ECO:0000256" key="4">
    <source>
        <dbReference type="ARBA" id="ARBA00008276"/>
    </source>
</evidence>
<comment type="pathway">
    <text evidence="2">Cofactor biosynthesis; tetrahydrofolate biosynthesis; 7,8-dihydrofolate from 2-amino-4-hydroxy-6-hydroxymethyl-7,8-dihydropteridine diphosphate and 4-aminobenzoate: step 2/2.</text>
</comment>
<evidence type="ECO:0000259" key="23">
    <source>
        <dbReference type="Pfam" id="PF08245"/>
    </source>
</evidence>
<evidence type="ECO:0000256" key="9">
    <source>
        <dbReference type="ARBA" id="ARBA00022723"/>
    </source>
</evidence>
<dbReference type="InterPro" id="IPR036565">
    <property type="entry name" value="Mur-like_cat_sf"/>
</dbReference>
<evidence type="ECO:0000256" key="7">
    <source>
        <dbReference type="ARBA" id="ARBA00019357"/>
    </source>
</evidence>
<comment type="similarity">
    <text evidence="4 21">Belongs to the folylpolyglutamate synthase family.</text>
</comment>
<comment type="function">
    <text evidence="1">Functions in two distinct reactions of the de novo folate biosynthetic pathway. Catalyzes the addition of a glutamate residue to dihydropteroate (7,8-dihydropteroate or H2Pte) to form dihydrofolate (7,8-dihydrofolate monoglutamate or H2Pte-Glu). Also catalyzes successive additions of L-glutamate to tetrahydrofolate or 10-formyltetrahydrofolate or 5,10-methylenetetrahydrofolate, leading to folylpolyglutamate derivatives.</text>
</comment>
<comment type="pathway">
    <text evidence="3">Cofactor biosynthesis; tetrahydrofolylpolyglutamate biosynthesis.</text>
</comment>
<comment type="catalytic activity">
    <reaction evidence="20">
        <text>7,8-dihydropteroate + L-glutamate + ATP = 7,8-dihydrofolate + ADP + phosphate + H(+)</text>
        <dbReference type="Rhea" id="RHEA:23584"/>
        <dbReference type="ChEBI" id="CHEBI:15378"/>
        <dbReference type="ChEBI" id="CHEBI:17839"/>
        <dbReference type="ChEBI" id="CHEBI:29985"/>
        <dbReference type="ChEBI" id="CHEBI:30616"/>
        <dbReference type="ChEBI" id="CHEBI:43474"/>
        <dbReference type="ChEBI" id="CHEBI:57451"/>
        <dbReference type="ChEBI" id="CHEBI:456216"/>
        <dbReference type="EC" id="6.3.2.12"/>
    </reaction>
</comment>
<dbReference type="SUPFAM" id="SSF53244">
    <property type="entry name" value="MurD-like peptide ligases, peptide-binding domain"/>
    <property type="match status" value="1"/>
</dbReference>
<evidence type="ECO:0000256" key="10">
    <source>
        <dbReference type="ARBA" id="ARBA00022741"/>
    </source>
</evidence>
<evidence type="ECO:0000256" key="14">
    <source>
        <dbReference type="ARBA" id="ARBA00030048"/>
    </source>
</evidence>
<dbReference type="GO" id="GO:0046656">
    <property type="term" value="P:folic acid biosynthetic process"/>
    <property type="evidence" value="ECO:0007669"/>
    <property type="project" value="UniProtKB-KW"/>
</dbReference>
<dbReference type="OrthoDB" id="9809356at2"/>
<accession>B6YQL7</accession>
<keyword evidence="10 21" id="KW-0547">Nucleotide-binding</keyword>
<dbReference type="STRING" id="511995.CFPG_226"/>
<dbReference type="HOGENOM" id="CLU_015869_1_1_10"/>
<dbReference type="eggNOG" id="COG0285">
    <property type="taxonomic scope" value="Bacteria"/>
</dbReference>
<dbReference type="InterPro" id="IPR013221">
    <property type="entry name" value="Mur_ligase_cen"/>
</dbReference>
<dbReference type="PANTHER" id="PTHR11136">
    <property type="entry name" value="FOLYLPOLYGLUTAMATE SYNTHASE-RELATED"/>
    <property type="match status" value="1"/>
</dbReference>
<evidence type="ECO:0000256" key="20">
    <source>
        <dbReference type="ARBA" id="ARBA00049161"/>
    </source>
</evidence>